<dbReference type="CDD" id="cd15489">
    <property type="entry name" value="PHD_SF"/>
    <property type="match status" value="1"/>
</dbReference>
<dbReference type="InterPro" id="IPR009057">
    <property type="entry name" value="Homeodomain-like_sf"/>
</dbReference>
<organism evidence="8 9">
    <name type="scientific">Periplaneta americana</name>
    <name type="common">American cockroach</name>
    <name type="synonym">Blatta americana</name>
    <dbReference type="NCBI Taxonomy" id="6978"/>
    <lineage>
        <taxon>Eukaryota</taxon>
        <taxon>Metazoa</taxon>
        <taxon>Ecdysozoa</taxon>
        <taxon>Arthropoda</taxon>
        <taxon>Hexapoda</taxon>
        <taxon>Insecta</taxon>
        <taxon>Pterygota</taxon>
        <taxon>Neoptera</taxon>
        <taxon>Polyneoptera</taxon>
        <taxon>Dictyoptera</taxon>
        <taxon>Blattodea</taxon>
        <taxon>Blattoidea</taxon>
        <taxon>Blattidae</taxon>
        <taxon>Blattinae</taxon>
        <taxon>Periplaneta</taxon>
    </lineage>
</organism>
<dbReference type="InterPro" id="IPR013083">
    <property type="entry name" value="Znf_RING/FYVE/PHD"/>
</dbReference>
<evidence type="ECO:0000256" key="3">
    <source>
        <dbReference type="ARBA" id="ARBA00022771"/>
    </source>
</evidence>
<dbReference type="Proteomes" id="UP001148838">
    <property type="component" value="Unassembled WGS sequence"/>
</dbReference>
<dbReference type="InterPro" id="IPR019786">
    <property type="entry name" value="Zinc_finger_PHD-type_CS"/>
</dbReference>
<evidence type="ECO:0000313" key="9">
    <source>
        <dbReference type="Proteomes" id="UP001148838"/>
    </source>
</evidence>
<keyword evidence="9" id="KW-1185">Reference proteome</keyword>
<gene>
    <name evidence="8" type="ORF">ANN_06842</name>
</gene>
<evidence type="ECO:0000313" key="8">
    <source>
        <dbReference type="EMBL" id="KAJ4445043.1"/>
    </source>
</evidence>
<dbReference type="Gene3D" id="3.30.70.1820">
    <property type="entry name" value="L1 transposable element, RRM domain"/>
    <property type="match status" value="1"/>
</dbReference>
<feature type="coiled-coil region" evidence="6">
    <location>
        <begin position="139"/>
        <end position="166"/>
    </location>
</feature>
<dbReference type="Gene3D" id="3.30.40.10">
    <property type="entry name" value="Zinc/RING finger domain, C3HC4 (zinc finger)"/>
    <property type="match status" value="1"/>
</dbReference>
<dbReference type="PANTHER" id="PTHR46060">
    <property type="entry name" value="MARINER MOS1 TRANSPOSASE-LIKE PROTEIN"/>
    <property type="match status" value="1"/>
</dbReference>
<accession>A0ABQ8TFI2</accession>
<dbReference type="InterPro" id="IPR019787">
    <property type="entry name" value="Znf_PHD-finger"/>
</dbReference>
<name>A0ABQ8TFI2_PERAM</name>
<evidence type="ECO:0000256" key="6">
    <source>
        <dbReference type="SAM" id="Coils"/>
    </source>
</evidence>
<dbReference type="EMBL" id="JAJSOF020000011">
    <property type="protein sequence ID" value="KAJ4445043.1"/>
    <property type="molecule type" value="Genomic_DNA"/>
</dbReference>
<dbReference type="Pfam" id="PF13565">
    <property type="entry name" value="HTH_32"/>
    <property type="match status" value="1"/>
</dbReference>
<dbReference type="InterPro" id="IPR052709">
    <property type="entry name" value="Transposase-MT_Hybrid"/>
</dbReference>
<keyword evidence="3 5" id="KW-0863">Zinc-finger</keyword>
<sequence>MSRCYECSKAITKRDDSVKIQCSECKNWFHDKCIPLNKTDTDIFHAKNEVWVCKYCAGQKKESSPIELHTNVPSILDIYNLLKRIETEFANKYSTLERINKETEQELGKSLDLVHEKLDENSRLIKQQAESIKTCLESIDGLKKENMLLKNNIEETKAQLDDLEQYGRRNSIEIHGIPEMANENLLEIVKNIGCAMDMEIQPQMIDSCHRLGKSPGQPSAAVIVKFVRRMDKDQFIHRRKVKRNRKASQIIYVGEMTLYCASIYYERITTDLTSLEGATFDRVQASDLTPMQHSGFHATNKTNSSQGGKALSYTTVGTNGSRNINNACLSPLPPKKTHMVFSSVRNPRHSCLQHYALTAMLLRALENWLFNDAVSTTIDEIGDSEMVFGEMRPRIRHRLPGIHLTAEENLGKTQPGDNVDAMSPGSSTKSYPAFAHTGLRENPGKNLNQVTCPDRESNPGHLVSRPDAQTVTTQQRANIKVCYKFGKAATETHGMLVQVYGREAVSRKCVYEWFKRFLEGKETIEDEPRSGRPSTSRTPEMIEKVRQMLAQDRRLSLELIAEELDISKDTMHTIVRDDLGKRKICSRFVPHKLTDEQKAKRMETSRDFISMCDEDPLPLKTIVTGDETWCYQFDPESKRQWMSWCSPTSPQPKKKSRLQKSKVKTLLIAFFDNNGIIHKEFVPAAYPAGSARVAQTGKWMLLCDNAPAHCGIRERQFLAQKMVTVLEHPPYSPDLAAFKRVNRKKSAGARSGDFWKLSAKASCGIDRRTAVTRSLMAFTSAKLSLFMPPSSGEEVRRSQLRGVRSVFKNSYHLLSQELALTDRTVCRGIVMEQHPFSSLCNSGRTRRIRCSNRFKTDW</sequence>
<keyword evidence="4" id="KW-0862">Zinc</keyword>
<dbReference type="SUPFAM" id="SSF46689">
    <property type="entry name" value="Homeodomain-like"/>
    <property type="match status" value="1"/>
</dbReference>
<dbReference type="Gene3D" id="3.30.420.10">
    <property type="entry name" value="Ribonuclease H-like superfamily/Ribonuclease H"/>
    <property type="match status" value="1"/>
</dbReference>
<keyword evidence="6" id="KW-0175">Coiled coil</keyword>
<feature type="domain" description="PHD-type" evidence="7">
    <location>
        <begin position="1"/>
        <end position="59"/>
    </location>
</feature>
<comment type="caution">
    <text evidence="8">The sequence shown here is derived from an EMBL/GenBank/DDBJ whole genome shotgun (WGS) entry which is preliminary data.</text>
</comment>
<dbReference type="Gene3D" id="1.10.10.1450">
    <property type="match status" value="1"/>
</dbReference>
<comment type="subcellular location">
    <subcellularLocation>
        <location evidence="1">Nucleus</location>
    </subcellularLocation>
</comment>
<evidence type="ECO:0000256" key="4">
    <source>
        <dbReference type="ARBA" id="ARBA00022833"/>
    </source>
</evidence>
<dbReference type="InterPro" id="IPR011011">
    <property type="entry name" value="Znf_FYVE_PHD"/>
</dbReference>
<dbReference type="PROSITE" id="PS50016">
    <property type="entry name" value="ZF_PHD_2"/>
    <property type="match status" value="1"/>
</dbReference>
<keyword evidence="2" id="KW-0479">Metal-binding</keyword>
<protein>
    <recommendedName>
        <fullName evidence="7">PHD-type domain-containing protein</fullName>
    </recommendedName>
</protein>
<dbReference type="PROSITE" id="PS01359">
    <property type="entry name" value="ZF_PHD_1"/>
    <property type="match status" value="1"/>
</dbReference>
<dbReference type="SMART" id="SM00249">
    <property type="entry name" value="PHD"/>
    <property type="match status" value="1"/>
</dbReference>
<evidence type="ECO:0000259" key="7">
    <source>
        <dbReference type="PROSITE" id="PS50016"/>
    </source>
</evidence>
<dbReference type="InterPro" id="IPR001965">
    <property type="entry name" value="Znf_PHD"/>
</dbReference>
<evidence type="ECO:0000256" key="5">
    <source>
        <dbReference type="PROSITE-ProRule" id="PRU00146"/>
    </source>
</evidence>
<evidence type="ECO:0000256" key="2">
    <source>
        <dbReference type="ARBA" id="ARBA00022723"/>
    </source>
</evidence>
<dbReference type="SUPFAM" id="SSF57903">
    <property type="entry name" value="FYVE/PHD zinc finger"/>
    <property type="match status" value="1"/>
</dbReference>
<dbReference type="PANTHER" id="PTHR46060:SF1">
    <property type="entry name" value="MARINER MOS1 TRANSPOSASE-LIKE PROTEIN"/>
    <property type="match status" value="1"/>
</dbReference>
<dbReference type="InterPro" id="IPR036397">
    <property type="entry name" value="RNaseH_sf"/>
</dbReference>
<evidence type="ECO:0000256" key="1">
    <source>
        <dbReference type="ARBA" id="ARBA00004123"/>
    </source>
</evidence>
<reference evidence="8 9" key="1">
    <citation type="journal article" date="2022" name="Allergy">
        <title>Genome assembly and annotation of Periplaneta americana reveal a comprehensive cockroach allergen profile.</title>
        <authorList>
            <person name="Wang L."/>
            <person name="Xiong Q."/>
            <person name="Saelim N."/>
            <person name="Wang L."/>
            <person name="Nong W."/>
            <person name="Wan A.T."/>
            <person name="Shi M."/>
            <person name="Liu X."/>
            <person name="Cao Q."/>
            <person name="Hui J.H.L."/>
            <person name="Sookrung N."/>
            <person name="Leung T.F."/>
            <person name="Tungtrongchitr A."/>
            <person name="Tsui S.K.W."/>
        </authorList>
    </citation>
    <scope>NUCLEOTIDE SEQUENCE [LARGE SCALE GENOMIC DNA]</scope>
    <source>
        <strain evidence="8">PWHHKU_190912</strain>
    </source>
</reference>
<proteinExistence type="predicted"/>